<dbReference type="Proteomes" id="UP000239895">
    <property type="component" value="Unassembled WGS sequence"/>
</dbReference>
<evidence type="ECO:0000259" key="1">
    <source>
        <dbReference type="PROSITE" id="PS51082"/>
    </source>
</evidence>
<feature type="domain" description="WH2" evidence="1">
    <location>
        <begin position="138"/>
        <end position="154"/>
    </location>
</feature>
<dbReference type="PANTHER" id="PTHR46825">
    <property type="entry name" value="D-ALANYL-D-ALANINE-CARBOXYPEPTIDASE/ENDOPEPTIDASE AMPH"/>
    <property type="match status" value="1"/>
</dbReference>
<dbReference type="EMBL" id="PVTX01000001">
    <property type="protein sequence ID" value="PRZ10301.1"/>
    <property type="molecule type" value="Genomic_DNA"/>
</dbReference>
<protein>
    <submittedName>
        <fullName evidence="2">CubicO group peptidase (Beta-lactamase class C family)</fullName>
    </submittedName>
</protein>
<dbReference type="InterPro" id="IPR012338">
    <property type="entry name" value="Beta-lactam/transpept-like"/>
</dbReference>
<evidence type="ECO:0000313" key="2">
    <source>
        <dbReference type="EMBL" id="PRZ10301.1"/>
    </source>
</evidence>
<comment type="caution">
    <text evidence="2">The sequence shown here is derived from an EMBL/GenBank/DDBJ whole genome shotgun (WGS) entry which is preliminary data.</text>
</comment>
<dbReference type="RefSeq" id="WP_165799941.1">
    <property type="nucleotide sequence ID" value="NZ_PVTX01000001.1"/>
</dbReference>
<dbReference type="InterPro" id="IPR001466">
    <property type="entry name" value="Beta-lactam-related"/>
</dbReference>
<sequence length="342" mass="35788">MSDAAELLEHAAGRLARRRVGVVVGHLAPDGTMTVRGTGRTSLPDGGTPDALTRFEIGSITKTFTGLALARAVAAGQLDLDVPVGDLVPEVADLGRGGTPVTLRHLATHTSGLPRVHVPMLRGTLDAYRGLDPYRDHSEEALLGAIRSGRLRRTPGTGRQAYSNSGFGLLGIALARHAGLPFAELVARDATEPLALADTGTSERATSEQAARAAVGHHRRRTPAAPWNLGALPGAGALHSTATDLLGWARAHLDPPPGELGEAVRLAMAEHGPRIGLAWQRTVSEAERRRGRDLVIWHSGGTGGFRSALCLRPAAGDAVVVLTNHGRSVALAAFRLLAALSR</sequence>
<dbReference type="SUPFAM" id="SSF56601">
    <property type="entry name" value="beta-lactamase/transpeptidase-like"/>
    <property type="match status" value="1"/>
</dbReference>
<dbReference type="InterPro" id="IPR050491">
    <property type="entry name" value="AmpC-like"/>
</dbReference>
<reference evidence="2 3" key="1">
    <citation type="submission" date="2018-03" db="EMBL/GenBank/DDBJ databases">
        <title>Comparative analysis of microorganisms from saline springs in Andes Mountain Range, Colombia.</title>
        <authorList>
            <person name="Rubin E."/>
        </authorList>
    </citation>
    <scope>NUCLEOTIDE SEQUENCE [LARGE SCALE GENOMIC DNA]</scope>
    <source>
        <strain evidence="2 3">CG 23</strain>
    </source>
</reference>
<keyword evidence="3" id="KW-1185">Reference proteome</keyword>
<dbReference type="Pfam" id="PF00144">
    <property type="entry name" value="Beta-lactamase"/>
    <property type="match status" value="1"/>
</dbReference>
<organism evidence="2 3">
    <name type="scientific">Isoptericola halotolerans</name>
    <dbReference type="NCBI Taxonomy" id="300560"/>
    <lineage>
        <taxon>Bacteria</taxon>
        <taxon>Bacillati</taxon>
        <taxon>Actinomycetota</taxon>
        <taxon>Actinomycetes</taxon>
        <taxon>Micrococcales</taxon>
        <taxon>Promicromonosporaceae</taxon>
        <taxon>Isoptericola</taxon>
    </lineage>
</organism>
<proteinExistence type="predicted"/>
<evidence type="ECO:0000313" key="3">
    <source>
        <dbReference type="Proteomes" id="UP000239895"/>
    </source>
</evidence>
<dbReference type="PROSITE" id="PS51082">
    <property type="entry name" value="WH2"/>
    <property type="match status" value="1"/>
</dbReference>
<dbReference type="PANTHER" id="PTHR46825:SF7">
    <property type="entry name" value="D-ALANYL-D-ALANINE CARBOXYPEPTIDASE"/>
    <property type="match status" value="1"/>
</dbReference>
<gene>
    <name evidence="2" type="ORF">BCL65_101445</name>
</gene>
<accession>A0ABX5EII8</accession>
<dbReference type="Gene3D" id="3.40.710.10">
    <property type="entry name" value="DD-peptidase/beta-lactamase superfamily"/>
    <property type="match status" value="1"/>
</dbReference>
<name>A0ABX5EII8_9MICO</name>
<dbReference type="InterPro" id="IPR003124">
    <property type="entry name" value="WH2_dom"/>
</dbReference>